<organism evidence="2 3">
    <name type="scientific">Trematosphaeria pertusa</name>
    <dbReference type="NCBI Taxonomy" id="390896"/>
    <lineage>
        <taxon>Eukaryota</taxon>
        <taxon>Fungi</taxon>
        <taxon>Dikarya</taxon>
        <taxon>Ascomycota</taxon>
        <taxon>Pezizomycotina</taxon>
        <taxon>Dothideomycetes</taxon>
        <taxon>Pleosporomycetidae</taxon>
        <taxon>Pleosporales</taxon>
        <taxon>Massarineae</taxon>
        <taxon>Trematosphaeriaceae</taxon>
        <taxon>Trematosphaeria</taxon>
    </lineage>
</organism>
<accession>A0A6A6IT51</accession>
<feature type="region of interest" description="Disordered" evidence="1">
    <location>
        <begin position="1"/>
        <end position="77"/>
    </location>
</feature>
<feature type="compositionally biased region" description="Basic and acidic residues" evidence="1">
    <location>
        <begin position="1"/>
        <end position="11"/>
    </location>
</feature>
<dbReference type="OrthoDB" id="5335351at2759"/>
<sequence length="172" mass="19574">MDTQGETHKPDPASLDQPADPRPPIIRADSGETERPPSAQRANADAPDPANVDEEAQLDDDDGDDDDADPAEKIPTFDWANLEERYHDAINQCSDEEAELMLEWKQLMDFFKIWAEAGHYHETDRTFSRLRTRMAYVENSENRLEKMRQHYIDVVKAFESALALLKNAGFPG</sequence>
<reference evidence="2" key="1">
    <citation type="journal article" date="2020" name="Stud. Mycol.">
        <title>101 Dothideomycetes genomes: a test case for predicting lifestyles and emergence of pathogens.</title>
        <authorList>
            <person name="Haridas S."/>
            <person name="Albert R."/>
            <person name="Binder M."/>
            <person name="Bloem J."/>
            <person name="Labutti K."/>
            <person name="Salamov A."/>
            <person name="Andreopoulos B."/>
            <person name="Baker S."/>
            <person name="Barry K."/>
            <person name="Bills G."/>
            <person name="Bluhm B."/>
            <person name="Cannon C."/>
            <person name="Castanera R."/>
            <person name="Culley D."/>
            <person name="Daum C."/>
            <person name="Ezra D."/>
            <person name="Gonzalez J."/>
            <person name="Henrissat B."/>
            <person name="Kuo A."/>
            <person name="Liang C."/>
            <person name="Lipzen A."/>
            <person name="Lutzoni F."/>
            <person name="Magnuson J."/>
            <person name="Mondo S."/>
            <person name="Nolan M."/>
            <person name="Ohm R."/>
            <person name="Pangilinan J."/>
            <person name="Park H.-J."/>
            <person name="Ramirez L."/>
            <person name="Alfaro M."/>
            <person name="Sun H."/>
            <person name="Tritt A."/>
            <person name="Yoshinaga Y."/>
            <person name="Zwiers L.-H."/>
            <person name="Turgeon B."/>
            <person name="Goodwin S."/>
            <person name="Spatafora J."/>
            <person name="Crous P."/>
            <person name="Grigoriev I."/>
        </authorList>
    </citation>
    <scope>NUCLEOTIDE SEQUENCE</scope>
    <source>
        <strain evidence="2">CBS 122368</strain>
    </source>
</reference>
<dbReference type="AlphaFoldDB" id="A0A6A6IT51"/>
<proteinExistence type="predicted"/>
<name>A0A6A6IT51_9PLEO</name>
<protein>
    <submittedName>
        <fullName evidence="2">Uncharacterized protein</fullName>
    </submittedName>
</protein>
<dbReference type="GeneID" id="54576677"/>
<gene>
    <name evidence="2" type="ORF">BU26DRAFT_420202</name>
</gene>
<evidence type="ECO:0000256" key="1">
    <source>
        <dbReference type="SAM" id="MobiDB-lite"/>
    </source>
</evidence>
<dbReference type="RefSeq" id="XP_033687774.1">
    <property type="nucleotide sequence ID" value="XM_033823347.1"/>
</dbReference>
<keyword evidence="3" id="KW-1185">Reference proteome</keyword>
<dbReference type="Proteomes" id="UP000800094">
    <property type="component" value="Unassembled WGS sequence"/>
</dbReference>
<dbReference type="EMBL" id="ML987191">
    <property type="protein sequence ID" value="KAF2252770.1"/>
    <property type="molecule type" value="Genomic_DNA"/>
</dbReference>
<evidence type="ECO:0000313" key="2">
    <source>
        <dbReference type="EMBL" id="KAF2252770.1"/>
    </source>
</evidence>
<feature type="compositionally biased region" description="Acidic residues" evidence="1">
    <location>
        <begin position="51"/>
        <end position="69"/>
    </location>
</feature>
<evidence type="ECO:0000313" key="3">
    <source>
        <dbReference type="Proteomes" id="UP000800094"/>
    </source>
</evidence>